<evidence type="ECO:0000256" key="4">
    <source>
        <dbReference type="NCBIfam" id="TIGR02021"/>
    </source>
</evidence>
<dbReference type="PANTHER" id="PTHR43464">
    <property type="entry name" value="METHYLTRANSFERASE"/>
    <property type="match status" value="1"/>
</dbReference>
<keyword evidence="3" id="KW-0949">S-adenosyl-L-methionine</keyword>
<accession>A0A7W7ESH4</accession>
<dbReference type="EC" id="2.1.1.11" evidence="4"/>
<dbReference type="Pfam" id="PF03602">
    <property type="entry name" value="Cons_hypoth95"/>
    <property type="match status" value="1"/>
</dbReference>
<organism evidence="6 7">
    <name type="scientific">Novosphingobium taihuense</name>
    <dbReference type="NCBI Taxonomy" id="260085"/>
    <lineage>
        <taxon>Bacteria</taxon>
        <taxon>Pseudomonadati</taxon>
        <taxon>Pseudomonadota</taxon>
        <taxon>Alphaproteobacteria</taxon>
        <taxon>Sphingomonadales</taxon>
        <taxon>Sphingomonadaceae</taxon>
        <taxon>Novosphingobium</taxon>
    </lineage>
</organism>
<keyword evidence="1 6" id="KW-0489">Methyltransferase</keyword>
<evidence type="ECO:0000259" key="5">
    <source>
        <dbReference type="Pfam" id="PF07109"/>
    </source>
</evidence>
<dbReference type="PROSITE" id="PS51556">
    <property type="entry name" value="SAM_MT_MG_PIX"/>
    <property type="match status" value="1"/>
</dbReference>
<comment type="caution">
    <text evidence="6">The sequence shown here is derived from an EMBL/GenBank/DDBJ whole genome shotgun (WGS) entry which is preliminary data.</text>
</comment>
<sequence length="239" mass="26251">MATQFSPNQIAPVRYHDQREKLAEYFDGTARKAWIDLTSNAKVSGIRATVRAGRDEMRGQLLSWLPEDLRRRDVLDAGCGTGSLSVEAACRGAVVTAIDVAQGLVNIAAERAPSYLGHGRINWRVGDMLDSSLGTFDHIVAMDSLIHYTLPDMVWALSALMQRCSGSILFTFAPYTPLLGAMHTVGKVFPRSNRSPAIVPIAEDELRAALAQFGDWEVVRSGRVSSGFYKSHAMELVKR</sequence>
<dbReference type="EMBL" id="JACHOA010000001">
    <property type="protein sequence ID" value="MBB4612288.1"/>
    <property type="molecule type" value="Genomic_DNA"/>
</dbReference>
<keyword evidence="7" id="KW-1185">Reference proteome</keyword>
<dbReference type="OrthoDB" id="9765084at2"/>
<feature type="domain" description="Magnesium-protoporphyrin IX methyltransferase C-terminal" evidence="5">
    <location>
        <begin position="141"/>
        <end position="237"/>
    </location>
</feature>
<evidence type="ECO:0000313" key="7">
    <source>
        <dbReference type="Proteomes" id="UP000538566"/>
    </source>
</evidence>
<dbReference type="PANTHER" id="PTHR43464:SF19">
    <property type="entry name" value="UBIQUINONE BIOSYNTHESIS O-METHYLTRANSFERASE, MITOCHONDRIAL"/>
    <property type="match status" value="1"/>
</dbReference>
<dbReference type="GO" id="GO:0046406">
    <property type="term" value="F:magnesium protoporphyrin IX methyltransferase activity"/>
    <property type="evidence" value="ECO:0007669"/>
    <property type="project" value="UniProtKB-UniRule"/>
</dbReference>
<dbReference type="CDD" id="cd02440">
    <property type="entry name" value="AdoMet_MTases"/>
    <property type="match status" value="1"/>
</dbReference>
<name>A0A7W7ESH4_9SPHN</name>
<dbReference type="Pfam" id="PF07109">
    <property type="entry name" value="Mg-por_mtran_C"/>
    <property type="match status" value="1"/>
</dbReference>
<dbReference type="InterPro" id="IPR010940">
    <property type="entry name" value="Mg_prot_MeTrfase_C"/>
</dbReference>
<evidence type="ECO:0000256" key="2">
    <source>
        <dbReference type="ARBA" id="ARBA00022679"/>
    </source>
</evidence>
<gene>
    <name evidence="6" type="ORF">GGR37_000534</name>
</gene>
<dbReference type="NCBIfam" id="TIGR02021">
    <property type="entry name" value="BchM-ChlM"/>
    <property type="match status" value="1"/>
</dbReference>
<dbReference type="GO" id="GO:0015995">
    <property type="term" value="P:chlorophyll biosynthetic process"/>
    <property type="evidence" value="ECO:0007669"/>
    <property type="project" value="UniProtKB-UniRule"/>
</dbReference>
<dbReference type="Gene3D" id="3.40.50.150">
    <property type="entry name" value="Vaccinia Virus protein VP39"/>
    <property type="match status" value="1"/>
</dbReference>
<evidence type="ECO:0000256" key="1">
    <source>
        <dbReference type="ARBA" id="ARBA00022603"/>
    </source>
</evidence>
<dbReference type="InterPro" id="IPR010251">
    <property type="entry name" value="Mg_prot_MeTrfase"/>
</dbReference>
<evidence type="ECO:0000256" key="3">
    <source>
        <dbReference type="ARBA" id="ARBA00022691"/>
    </source>
</evidence>
<dbReference type="GO" id="GO:0032259">
    <property type="term" value="P:methylation"/>
    <property type="evidence" value="ECO:0007669"/>
    <property type="project" value="UniProtKB-KW"/>
</dbReference>
<protein>
    <recommendedName>
        <fullName evidence="4">Magnesium protoporphyrin IX methyltransferase</fullName>
        <ecNumber evidence="4">2.1.1.11</ecNumber>
    </recommendedName>
</protein>
<evidence type="ECO:0000313" key="6">
    <source>
        <dbReference type="EMBL" id="MBB4612288.1"/>
    </source>
</evidence>
<dbReference type="RefSeq" id="WP_144901840.1">
    <property type="nucleotide sequence ID" value="NZ_JACHOA010000001.1"/>
</dbReference>
<dbReference type="SUPFAM" id="SSF53335">
    <property type="entry name" value="S-adenosyl-L-methionine-dependent methyltransferases"/>
    <property type="match status" value="1"/>
</dbReference>
<dbReference type="Proteomes" id="UP000538566">
    <property type="component" value="Unassembled WGS sequence"/>
</dbReference>
<proteinExistence type="predicted"/>
<dbReference type="InterPro" id="IPR029063">
    <property type="entry name" value="SAM-dependent_MTases_sf"/>
</dbReference>
<dbReference type="AlphaFoldDB" id="A0A7W7ESH4"/>
<keyword evidence="2 6" id="KW-0808">Transferase</keyword>
<reference evidence="6 7" key="1">
    <citation type="submission" date="2020-08" db="EMBL/GenBank/DDBJ databases">
        <title>Genomic Encyclopedia of Type Strains, Phase IV (KMG-IV): sequencing the most valuable type-strain genomes for metagenomic binning, comparative biology and taxonomic classification.</title>
        <authorList>
            <person name="Goeker M."/>
        </authorList>
    </citation>
    <scope>NUCLEOTIDE SEQUENCE [LARGE SCALE GENOMIC DNA]</scope>
    <source>
        <strain evidence="6 7">DSM 17507</strain>
    </source>
</reference>